<dbReference type="CDD" id="cd03757">
    <property type="entry name" value="proteasome_beta_type_1"/>
    <property type="match status" value="1"/>
</dbReference>
<dbReference type="FunFam" id="3.60.20.10:FF:000027">
    <property type="entry name" value="Proteasome subunit beta type-6"/>
    <property type="match status" value="1"/>
</dbReference>
<organism evidence="6 7">
    <name type="scientific">Allomyces macrogynus (strain ATCC 38327)</name>
    <name type="common">Allomyces javanicus var. macrogynus</name>
    <dbReference type="NCBI Taxonomy" id="578462"/>
    <lineage>
        <taxon>Eukaryota</taxon>
        <taxon>Fungi</taxon>
        <taxon>Fungi incertae sedis</taxon>
        <taxon>Blastocladiomycota</taxon>
        <taxon>Blastocladiomycetes</taxon>
        <taxon>Blastocladiales</taxon>
        <taxon>Blastocladiaceae</taxon>
        <taxon>Allomyces</taxon>
    </lineage>
</organism>
<name>A0A0L0SKW6_ALLM3</name>
<dbReference type="Pfam" id="PF00227">
    <property type="entry name" value="Proteasome"/>
    <property type="match status" value="1"/>
</dbReference>
<dbReference type="Gene3D" id="3.60.20.10">
    <property type="entry name" value="Glutamine Phosphoribosylpyrophosphate, subunit 1, domain 1"/>
    <property type="match status" value="1"/>
</dbReference>
<evidence type="ECO:0000256" key="1">
    <source>
        <dbReference type="ARBA" id="ARBA00022490"/>
    </source>
</evidence>
<evidence type="ECO:0000313" key="7">
    <source>
        <dbReference type="Proteomes" id="UP000054350"/>
    </source>
</evidence>
<reference evidence="7" key="2">
    <citation type="submission" date="2009-11" db="EMBL/GenBank/DDBJ databases">
        <title>The Genome Sequence of Allomyces macrogynus strain ATCC 38327.</title>
        <authorList>
            <consortium name="The Broad Institute Genome Sequencing Platform"/>
            <person name="Russ C."/>
            <person name="Cuomo C."/>
            <person name="Shea T."/>
            <person name="Young S.K."/>
            <person name="Zeng Q."/>
            <person name="Koehrsen M."/>
            <person name="Haas B."/>
            <person name="Borodovsky M."/>
            <person name="Guigo R."/>
            <person name="Alvarado L."/>
            <person name="Berlin A."/>
            <person name="Borenstein D."/>
            <person name="Chen Z."/>
            <person name="Engels R."/>
            <person name="Freedman E."/>
            <person name="Gellesch M."/>
            <person name="Goldberg J."/>
            <person name="Griggs A."/>
            <person name="Gujja S."/>
            <person name="Heiman D."/>
            <person name="Hepburn T."/>
            <person name="Howarth C."/>
            <person name="Jen D."/>
            <person name="Larson L."/>
            <person name="Lewis B."/>
            <person name="Mehta T."/>
            <person name="Park D."/>
            <person name="Pearson M."/>
            <person name="Roberts A."/>
            <person name="Saif S."/>
            <person name="Shenoy N."/>
            <person name="Sisk P."/>
            <person name="Stolte C."/>
            <person name="Sykes S."/>
            <person name="Walk T."/>
            <person name="White J."/>
            <person name="Yandava C."/>
            <person name="Burger G."/>
            <person name="Gray M.W."/>
            <person name="Holland P.W.H."/>
            <person name="King N."/>
            <person name="Lang F.B.F."/>
            <person name="Roger A.J."/>
            <person name="Ruiz-Trillo I."/>
            <person name="Lander E."/>
            <person name="Nusbaum C."/>
        </authorList>
    </citation>
    <scope>NUCLEOTIDE SEQUENCE [LARGE SCALE GENOMIC DNA]</scope>
    <source>
        <strain evidence="7">ATCC 38327</strain>
    </source>
</reference>
<dbReference type="PANTHER" id="PTHR32194:SF2">
    <property type="entry name" value="PROTEASOME SUBUNIT BETA TYPE-1"/>
    <property type="match status" value="1"/>
</dbReference>
<evidence type="ECO:0000256" key="3">
    <source>
        <dbReference type="ARBA" id="ARBA00023242"/>
    </source>
</evidence>
<evidence type="ECO:0000256" key="2">
    <source>
        <dbReference type="ARBA" id="ARBA00022942"/>
    </source>
</evidence>
<dbReference type="EMBL" id="GG745341">
    <property type="protein sequence ID" value="KNE63078.1"/>
    <property type="molecule type" value="Genomic_DNA"/>
</dbReference>
<dbReference type="GO" id="GO:0019774">
    <property type="term" value="C:proteasome core complex, beta-subunit complex"/>
    <property type="evidence" value="ECO:0007669"/>
    <property type="project" value="UniProtKB-ARBA"/>
</dbReference>
<dbReference type="OMA" id="CSGCWCD"/>
<comment type="subunit">
    <text evidence="5">Component of the proteasome complex.</text>
</comment>
<sequence length="238" mass="26322">MFAQQPPAMSAGPAGAASSHAIQHRVSPYEDNGGTSVAIAGEDYAIIAADTRQSEGYLINSRYAPKAFQLSDSSVVSCCGFYGDATALVTYLKQQMEFYQFNHDKPMPTPALAQLLSITLYRKRFFPYYVHNILAGLDAEGKGCIYNYDPVGSFERYKYQASGSGVALIQPFLDNMVGFKNTSLQDNPPFLPLNKALQLVKDAFTSATERDIYTGDQVEIFIITRDGVRKETYDLKKD</sequence>
<reference evidence="6 7" key="1">
    <citation type="submission" date="2009-11" db="EMBL/GenBank/DDBJ databases">
        <title>Annotation of Allomyces macrogynus ATCC 38327.</title>
        <authorList>
            <consortium name="The Broad Institute Genome Sequencing Platform"/>
            <person name="Russ C."/>
            <person name="Cuomo C."/>
            <person name="Burger G."/>
            <person name="Gray M.W."/>
            <person name="Holland P.W.H."/>
            <person name="King N."/>
            <person name="Lang F.B.F."/>
            <person name="Roger A.J."/>
            <person name="Ruiz-Trillo I."/>
            <person name="Young S.K."/>
            <person name="Zeng Q."/>
            <person name="Gargeya S."/>
            <person name="Fitzgerald M."/>
            <person name="Haas B."/>
            <person name="Abouelleil A."/>
            <person name="Alvarado L."/>
            <person name="Arachchi H.M."/>
            <person name="Berlin A."/>
            <person name="Chapman S.B."/>
            <person name="Gearin G."/>
            <person name="Goldberg J."/>
            <person name="Griggs A."/>
            <person name="Gujja S."/>
            <person name="Hansen M."/>
            <person name="Heiman D."/>
            <person name="Howarth C."/>
            <person name="Larimer J."/>
            <person name="Lui A."/>
            <person name="MacDonald P.J.P."/>
            <person name="McCowen C."/>
            <person name="Montmayeur A."/>
            <person name="Murphy C."/>
            <person name="Neiman D."/>
            <person name="Pearson M."/>
            <person name="Priest M."/>
            <person name="Roberts A."/>
            <person name="Saif S."/>
            <person name="Shea T."/>
            <person name="Sisk P."/>
            <person name="Stolte C."/>
            <person name="Sykes S."/>
            <person name="Wortman J."/>
            <person name="Nusbaum C."/>
            <person name="Birren B."/>
        </authorList>
    </citation>
    <scope>NUCLEOTIDE SEQUENCE [LARGE SCALE GENOMIC DNA]</scope>
    <source>
        <strain evidence="6 7">ATCC 38327</strain>
    </source>
</reference>
<dbReference type="OrthoDB" id="268479at2759"/>
<dbReference type="PROSITE" id="PS51476">
    <property type="entry name" value="PROTEASOME_BETA_2"/>
    <property type="match status" value="1"/>
</dbReference>
<accession>A0A0L0SKW6</accession>
<dbReference type="InterPro" id="IPR016050">
    <property type="entry name" value="Proteasome_bsu_CS"/>
</dbReference>
<evidence type="ECO:0000313" key="6">
    <source>
        <dbReference type="EMBL" id="KNE63078.1"/>
    </source>
</evidence>
<dbReference type="STRING" id="578462.A0A0L0SKW6"/>
<keyword evidence="2 5" id="KW-0647">Proteasome</keyword>
<keyword evidence="3 5" id="KW-0539">Nucleus</keyword>
<dbReference type="GO" id="GO:0005634">
    <property type="term" value="C:nucleus"/>
    <property type="evidence" value="ECO:0007669"/>
    <property type="project" value="UniProtKB-SubCell"/>
</dbReference>
<keyword evidence="1 5" id="KW-0963">Cytoplasm</keyword>
<comment type="similarity">
    <text evidence="5">Belongs to the peptidase T1B family.</text>
</comment>
<protein>
    <recommendedName>
        <fullName evidence="5">Proteasome subunit beta</fullName>
    </recommendedName>
</protein>
<dbReference type="Proteomes" id="UP000054350">
    <property type="component" value="Unassembled WGS sequence"/>
</dbReference>
<evidence type="ECO:0000256" key="5">
    <source>
        <dbReference type="RuleBase" id="RU004203"/>
    </source>
</evidence>
<dbReference type="GO" id="GO:0005737">
    <property type="term" value="C:cytoplasm"/>
    <property type="evidence" value="ECO:0007669"/>
    <property type="project" value="UniProtKB-SubCell"/>
</dbReference>
<evidence type="ECO:0000256" key="4">
    <source>
        <dbReference type="ARBA" id="ARBA00026071"/>
    </source>
</evidence>
<dbReference type="PANTHER" id="PTHR32194">
    <property type="entry name" value="METALLOPROTEASE TLDD"/>
    <property type="match status" value="1"/>
</dbReference>
<dbReference type="InterPro" id="IPR029055">
    <property type="entry name" value="Ntn_hydrolases_N"/>
</dbReference>
<dbReference type="SUPFAM" id="SSF56235">
    <property type="entry name" value="N-terminal nucleophile aminohydrolases (Ntn hydrolases)"/>
    <property type="match status" value="1"/>
</dbReference>
<proteinExistence type="inferred from homology"/>
<dbReference type="eggNOG" id="KOG0179">
    <property type="taxonomic scope" value="Eukaryota"/>
</dbReference>
<comment type="subunit">
    <text evidence="4">The 26S proteasome consists of a 20S proteasome core and two 19S regulatory subunits. The 20S proteasome core is composed of 28 subunits that are arranged in four stacked rings, resulting in a barrel-shaped structure. The two end rings are each formed by seven alpha subunits, and the two central rings are each formed by seven beta subunits. The catalytic chamber with the active sites is on the inside of the barrel.</text>
</comment>
<gene>
    <name evidence="6" type="ORF">AMAG_08244</name>
</gene>
<dbReference type="VEuPathDB" id="FungiDB:AMAG_08244"/>
<dbReference type="InterPro" id="IPR001353">
    <property type="entry name" value="Proteasome_sua/b"/>
</dbReference>
<dbReference type="PROSITE" id="PS00854">
    <property type="entry name" value="PROTEASOME_BETA_1"/>
    <property type="match status" value="1"/>
</dbReference>
<dbReference type="GO" id="GO:0051603">
    <property type="term" value="P:proteolysis involved in protein catabolic process"/>
    <property type="evidence" value="ECO:0007669"/>
    <property type="project" value="InterPro"/>
</dbReference>
<dbReference type="AlphaFoldDB" id="A0A0L0SKW6"/>
<comment type="function">
    <text evidence="5">Component of the proteasome, a multicatalytic proteinase complex which is characterized by its ability to cleave peptides with Arg, Phe, Tyr, Leu, and Glu adjacent to the leaving group at neutral or slightly basic pH. The proteasome has an ATP-dependent proteolytic activity.</text>
</comment>
<comment type="subcellular location">
    <subcellularLocation>
        <location evidence="5">Cytoplasm</location>
    </subcellularLocation>
    <subcellularLocation>
        <location evidence="5">Nucleus</location>
    </subcellularLocation>
</comment>
<dbReference type="InterPro" id="IPR023333">
    <property type="entry name" value="Proteasome_suB-type"/>
</dbReference>
<keyword evidence="7" id="KW-1185">Reference proteome</keyword>